<protein>
    <submittedName>
        <fullName evidence="1">Uncharacterized protein</fullName>
    </submittedName>
</protein>
<proteinExistence type="predicted"/>
<organism evidence="1 2">
    <name type="scientific">Plasmopara halstedii</name>
    <name type="common">Downy mildew of sunflower</name>
    <dbReference type="NCBI Taxonomy" id="4781"/>
    <lineage>
        <taxon>Eukaryota</taxon>
        <taxon>Sar</taxon>
        <taxon>Stramenopiles</taxon>
        <taxon>Oomycota</taxon>
        <taxon>Peronosporomycetes</taxon>
        <taxon>Peronosporales</taxon>
        <taxon>Peronosporaceae</taxon>
        <taxon>Plasmopara</taxon>
    </lineage>
</organism>
<sequence length="121" mass="14020">MVKVVIPPPTSFAINKERRLLRKHFQILYSGTTGEKIDIHIFTRMLAQLMVHGVAGNAVVQLYEKIAQILHKLKLHFFIRDDSKNKKSNGCYKRLPPLQFFFKEKQDRCVLQRSGMSSCDS</sequence>
<dbReference type="EMBL" id="CCYD01000610">
    <property type="protein sequence ID" value="CEG41786.1"/>
    <property type="molecule type" value="Genomic_DNA"/>
</dbReference>
<dbReference type="RefSeq" id="XP_024578155.1">
    <property type="nucleotide sequence ID" value="XM_024727594.1"/>
</dbReference>
<evidence type="ECO:0000313" key="1">
    <source>
        <dbReference type="EMBL" id="CEG41786.1"/>
    </source>
</evidence>
<dbReference type="Proteomes" id="UP000054928">
    <property type="component" value="Unassembled WGS sequence"/>
</dbReference>
<reference evidence="2" key="1">
    <citation type="submission" date="2014-09" db="EMBL/GenBank/DDBJ databases">
        <authorList>
            <person name="Sharma Rahul"/>
            <person name="Thines Marco"/>
        </authorList>
    </citation>
    <scope>NUCLEOTIDE SEQUENCE [LARGE SCALE GENOMIC DNA]</scope>
</reference>
<accession>A0A0P1ALM2</accession>
<keyword evidence="2" id="KW-1185">Reference proteome</keyword>
<name>A0A0P1ALM2_PLAHL</name>
<evidence type="ECO:0000313" key="2">
    <source>
        <dbReference type="Proteomes" id="UP000054928"/>
    </source>
</evidence>
<dbReference type="GeneID" id="36407167"/>
<dbReference type="AlphaFoldDB" id="A0A0P1ALM2"/>